<dbReference type="EMBL" id="MH925094">
    <property type="protein sequence ID" value="QAY02165.1"/>
    <property type="molecule type" value="Genomic_DNA"/>
</dbReference>
<dbReference type="Proteomes" id="UP000290327">
    <property type="component" value="Segment"/>
</dbReference>
<organism evidence="1 2">
    <name type="scientific">Vibrio phage VspSw_1</name>
    <dbReference type="NCBI Taxonomy" id="2484249"/>
    <lineage>
        <taxon>Viruses</taxon>
        <taxon>Duplodnaviria</taxon>
        <taxon>Heunggongvirae</taxon>
        <taxon>Uroviricota</taxon>
        <taxon>Caudoviricetes</taxon>
        <taxon>Demerecviridae</taxon>
        <taxon>Pogseptimavirus</taxon>
        <taxon>Pogseptimavirus VspSw1</taxon>
    </lineage>
</organism>
<sequence>MYNPRPPRPNLPRTQKPIIVELRRVLKEPLRTKKVTQSLSPISSRKHKKEEAFFLIGRLVTVTRKWFGLSSKTETEFVYVICLGSSMVGYTRTKEAAKSVVRTLNKEMS</sequence>
<evidence type="ECO:0000313" key="2">
    <source>
        <dbReference type="Proteomes" id="UP000290327"/>
    </source>
</evidence>
<keyword evidence="2" id="KW-1185">Reference proteome</keyword>
<protein>
    <submittedName>
        <fullName evidence="1">Uncharacterized protein</fullName>
    </submittedName>
</protein>
<accession>A0A411BKL8</accession>
<gene>
    <name evidence="1" type="ORF">VspSw1_95</name>
</gene>
<name>A0A411BKL8_9CAUD</name>
<proteinExistence type="predicted"/>
<evidence type="ECO:0000313" key="1">
    <source>
        <dbReference type="EMBL" id="QAY02165.1"/>
    </source>
</evidence>
<reference evidence="1 2" key="1">
    <citation type="submission" date="2018-09" db="EMBL/GenBank/DDBJ databases">
        <title>Characterization and complete genomic analysis of VspSw_1.</title>
        <authorList>
            <person name="Chen L."/>
        </authorList>
    </citation>
    <scope>NUCLEOTIDE SEQUENCE [LARGE SCALE GENOMIC DNA]</scope>
</reference>